<comment type="caution">
    <text evidence="8">The sequence shown here is derived from an EMBL/GenBank/DDBJ whole genome shotgun (WGS) entry which is preliminary data.</text>
</comment>
<keyword evidence="3" id="KW-0805">Transcription regulation</keyword>
<evidence type="ECO:0000313" key="8">
    <source>
        <dbReference type="EMBL" id="KFA93325.1"/>
    </source>
</evidence>
<dbReference type="RefSeq" id="WP_043392468.1">
    <property type="nucleotide sequence ID" value="NZ_JPMI01000056.1"/>
</dbReference>
<keyword evidence="1" id="KW-0547">Nucleotide-binding</keyword>
<dbReference type="Pfam" id="PF02954">
    <property type="entry name" value="HTH_8"/>
    <property type="match status" value="1"/>
</dbReference>
<dbReference type="FunFam" id="3.40.50.300:FF:000006">
    <property type="entry name" value="DNA-binding transcriptional regulator NtrC"/>
    <property type="match status" value="1"/>
</dbReference>
<evidence type="ECO:0000256" key="1">
    <source>
        <dbReference type="ARBA" id="ARBA00022741"/>
    </source>
</evidence>
<dbReference type="SUPFAM" id="SSF52540">
    <property type="entry name" value="P-loop containing nucleoside triphosphate hydrolases"/>
    <property type="match status" value="1"/>
</dbReference>
<dbReference type="PROSITE" id="PS50045">
    <property type="entry name" value="SIGMA54_INTERACT_4"/>
    <property type="match status" value="1"/>
</dbReference>
<dbReference type="Pfam" id="PF25601">
    <property type="entry name" value="AAA_lid_14"/>
    <property type="match status" value="1"/>
</dbReference>
<dbReference type="InterPro" id="IPR025943">
    <property type="entry name" value="Sigma_54_int_dom_ATP-bd_2"/>
</dbReference>
<evidence type="ECO:0000256" key="4">
    <source>
        <dbReference type="ARBA" id="ARBA00023125"/>
    </source>
</evidence>
<dbReference type="Gene3D" id="3.30.1380.20">
    <property type="entry name" value="Trafficking protein particle complex subunit 3"/>
    <property type="match status" value="1"/>
</dbReference>
<dbReference type="SMART" id="SM00382">
    <property type="entry name" value="AAA"/>
    <property type="match status" value="1"/>
</dbReference>
<dbReference type="InterPro" id="IPR004096">
    <property type="entry name" value="V4R"/>
</dbReference>
<dbReference type="GO" id="GO:0043565">
    <property type="term" value="F:sequence-specific DNA binding"/>
    <property type="evidence" value="ECO:0007669"/>
    <property type="project" value="InterPro"/>
</dbReference>
<dbReference type="Gene3D" id="1.10.8.60">
    <property type="match status" value="1"/>
</dbReference>
<evidence type="ECO:0000313" key="9">
    <source>
        <dbReference type="Proteomes" id="UP000028547"/>
    </source>
</evidence>
<keyword evidence="2" id="KW-0067">ATP-binding</keyword>
<name>A0A084SXZ0_9BACT</name>
<dbReference type="InterPro" id="IPR024096">
    <property type="entry name" value="NO_sig/Golgi_transp_ligand-bd"/>
</dbReference>
<dbReference type="AlphaFoldDB" id="A0A084SXZ0"/>
<dbReference type="PROSITE" id="PS00676">
    <property type="entry name" value="SIGMA54_INTERACT_2"/>
    <property type="match status" value="1"/>
</dbReference>
<keyword evidence="5" id="KW-0804">Transcription</keyword>
<organism evidence="8 9">
    <name type="scientific">Archangium violaceum Cb vi76</name>
    <dbReference type="NCBI Taxonomy" id="1406225"/>
    <lineage>
        <taxon>Bacteria</taxon>
        <taxon>Pseudomonadati</taxon>
        <taxon>Myxococcota</taxon>
        <taxon>Myxococcia</taxon>
        <taxon>Myxococcales</taxon>
        <taxon>Cystobacterineae</taxon>
        <taxon>Archangiaceae</taxon>
        <taxon>Archangium</taxon>
    </lineage>
</organism>
<dbReference type="Pfam" id="PF02830">
    <property type="entry name" value="V4R"/>
    <property type="match status" value="1"/>
</dbReference>
<reference evidence="8 9" key="1">
    <citation type="submission" date="2014-07" db="EMBL/GenBank/DDBJ databases">
        <title>Draft Genome Sequence of Gephyronic Acid Producer, Cystobacter violaceus Strain Cb vi76.</title>
        <authorList>
            <person name="Stevens D.C."/>
            <person name="Young J."/>
            <person name="Carmichael R."/>
            <person name="Tan J."/>
            <person name="Taylor R.E."/>
        </authorList>
    </citation>
    <scope>NUCLEOTIDE SEQUENCE [LARGE SCALE GENOMIC DNA]</scope>
    <source>
        <strain evidence="8 9">Cb vi76</strain>
    </source>
</reference>
<proteinExistence type="predicted"/>
<evidence type="ECO:0000256" key="2">
    <source>
        <dbReference type="ARBA" id="ARBA00022840"/>
    </source>
</evidence>
<dbReference type="InterPro" id="IPR002078">
    <property type="entry name" value="Sigma_54_int"/>
</dbReference>
<protein>
    <submittedName>
        <fullName evidence="8">Fis family transcriptional regulator</fullName>
    </submittedName>
</protein>
<dbReference type="PROSITE" id="PS00675">
    <property type="entry name" value="SIGMA54_INTERACT_1"/>
    <property type="match status" value="1"/>
</dbReference>
<keyword evidence="4" id="KW-0238">DNA-binding</keyword>
<evidence type="ECO:0000256" key="6">
    <source>
        <dbReference type="SAM" id="Coils"/>
    </source>
</evidence>
<dbReference type="InterPro" id="IPR025662">
    <property type="entry name" value="Sigma_54_int_dom_ATP-bd_1"/>
</dbReference>
<dbReference type="Gene3D" id="1.10.10.60">
    <property type="entry name" value="Homeodomain-like"/>
    <property type="match status" value="1"/>
</dbReference>
<dbReference type="Proteomes" id="UP000028547">
    <property type="component" value="Unassembled WGS sequence"/>
</dbReference>
<dbReference type="InterPro" id="IPR003593">
    <property type="entry name" value="AAA+_ATPase"/>
</dbReference>
<sequence length="546" mass="60466">MAPRLELNLSELLTFDPNGGLIHFAGQRVLLLDPVALGLLRKELIGTVGMTAARGILTRLGFAHGWRTAETMKNSFPWEDESQWRRAGGRLHTLQGQVVLEPVERHAEDGPEPFAEALWHHSYEAEQHLLHLGKAEEPVCWALTGFASGYMSYCNGKPVYCIETRCVGKGDPVCQILGKPEEEWSPECREALRFYETQCMEGALAQVTEALKQAERKLRAKRQTLARVSGVPEDPADMVARTEAMKQVLNLARRAAKVDSTVLITGESGVGKERVARLIHEESGRAHKAFVAVNCAAVTESLLESELFGHARGAFTGATHDRPGLFEAAHGGTLFLDEVGEVPASMQAKLLRALQEKEVRRVGENQSRKVDVRVVAATNRNLAAEVVAGRFRQDLYYRLRVIELRVPPLRERRDDILPLARMLLAEATERLGRRVSGLSPEAADQLLRYGWPGNVRELGNAIERAVALCEGNRVERDDLPEEVRAAPPSLVPGDSPRTLEAMEREYILAVLAQNGGNRARTAEQLDIGVATLYRKLKQYGEPEAPN</sequence>
<dbReference type="Gene3D" id="3.40.50.300">
    <property type="entry name" value="P-loop containing nucleotide triphosphate hydrolases"/>
    <property type="match status" value="1"/>
</dbReference>
<gene>
    <name evidence="8" type="ORF">Q664_09665</name>
</gene>
<dbReference type="SMART" id="SM00989">
    <property type="entry name" value="V4R"/>
    <property type="match status" value="1"/>
</dbReference>
<dbReference type="Pfam" id="PF00158">
    <property type="entry name" value="Sigma54_activat"/>
    <property type="match status" value="1"/>
</dbReference>
<dbReference type="InterPro" id="IPR027417">
    <property type="entry name" value="P-loop_NTPase"/>
</dbReference>
<feature type="coiled-coil region" evidence="6">
    <location>
        <begin position="197"/>
        <end position="231"/>
    </location>
</feature>
<dbReference type="InterPro" id="IPR010523">
    <property type="entry name" value="XylR_N"/>
</dbReference>
<dbReference type="InterPro" id="IPR002197">
    <property type="entry name" value="HTH_Fis"/>
</dbReference>
<dbReference type="InterPro" id="IPR025944">
    <property type="entry name" value="Sigma_54_int_dom_CS"/>
</dbReference>
<dbReference type="GO" id="GO:0006355">
    <property type="term" value="P:regulation of DNA-templated transcription"/>
    <property type="evidence" value="ECO:0007669"/>
    <property type="project" value="InterPro"/>
</dbReference>
<dbReference type="PROSITE" id="PS00688">
    <property type="entry name" value="SIGMA54_INTERACT_3"/>
    <property type="match status" value="1"/>
</dbReference>
<dbReference type="SUPFAM" id="SSF111126">
    <property type="entry name" value="Ligand-binding domain in the NO signalling and Golgi transport"/>
    <property type="match status" value="1"/>
</dbReference>
<dbReference type="PANTHER" id="PTHR32071">
    <property type="entry name" value="TRANSCRIPTIONAL REGULATORY PROTEIN"/>
    <property type="match status" value="1"/>
</dbReference>
<dbReference type="PRINTS" id="PR01590">
    <property type="entry name" value="HTHFIS"/>
</dbReference>
<keyword evidence="6" id="KW-0175">Coiled coil</keyword>
<dbReference type="SUPFAM" id="SSF46689">
    <property type="entry name" value="Homeodomain-like"/>
    <property type="match status" value="1"/>
</dbReference>
<evidence type="ECO:0000256" key="5">
    <source>
        <dbReference type="ARBA" id="ARBA00023163"/>
    </source>
</evidence>
<dbReference type="EMBL" id="JPMI01000056">
    <property type="protein sequence ID" value="KFA93325.1"/>
    <property type="molecule type" value="Genomic_DNA"/>
</dbReference>
<dbReference type="InterPro" id="IPR058031">
    <property type="entry name" value="AAA_lid_NorR"/>
</dbReference>
<dbReference type="GO" id="GO:0005524">
    <property type="term" value="F:ATP binding"/>
    <property type="evidence" value="ECO:0007669"/>
    <property type="project" value="UniProtKB-KW"/>
</dbReference>
<dbReference type="Pfam" id="PF06505">
    <property type="entry name" value="XylR_N"/>
    <property type="match status" value="1"/>
</dbReference>
<dbReference type="CDD" id="cd00009">
    <property type="entry name" value="AAA"/>
    <property type="match status" value="1"/>
</dbReference>
<evidence type="ECO:0000259" key="7">
    <source>
        <dbReference type="PROSITE" id="PS50045"/>
    </source>
</evidence>
<evidence type="ECO:0000256" key="3">
    <source>
        <dbReference type="ARBA" id="ARBA00023015"/>
    </source>
</evidence>
<dbReference type="InterPro" id="IPR009057">
    <property type="entry name" value="Homeodomain-like_sf"/>
</dbReference>
<feature type="domain" description="Sigma-54 factor interaction" evidence="7">
    <location>
        <begin position="238"/>
        <end position="467"/>
    </location>
</feature>
<accession>A0A084SXZ0</accession>